<organism evidence="1 2">
    <name type="scientific">Arctium lappa</name>
    <name type="common">Greater burdock</name>
    <name type="synonym">Lappa major</name>
    <dbReference type="NCBI Taxonomy" id="4217"/>
    <lineage>
        <taxon>Eukaryota</taxon>
        <taxon>Viridiplantae</taxon>
        <taxon>Streptophyta</taxon>
        <taxon>Embryophyta</taxon>
        <taxon>Tracheophyta</taxon>
        <taxon>Spermatophyta</taxon>
        <taxon>Magnoliopsida</taxon>
        <taxon>eudicotyledons</taxon>
        <taxon>Gunneridae</taxon>
        <taxon>Pentapetalae</taxon>
        <taxon>asterids</taxon>
        <taxon>campanulids</taxon>
        <taxon>Asterales</taxon>
        <taxon>Asteraceae</taxon>
        <taxon>Carduoideae</taxon>
        <taxon>Cardueae</taxon>
        <taxon>Arctiinae</taxon>
        <taxon>Arctium</taxon>
    </lineage>
</organism>
<reference evidence="2" key="1">
    <citation type="journal article" date="2022" name="Mol. Ecol. Resour.">
        <title>The genomes of chicory, endive, great burdock and yacon provide insights into Asteraceae palaeo-polyploidization history and plant inulin production.</title>
        <authorList>
            <person name="Fan W."/>
            <person name="Wang S."/>
            <person name="Wang H."/>
            <person name="Wang A."/>
            <person name="Jiang F."/>
            <person name="Liu H."/>
            <person name="Zhao H."/>
            <person name="Xu D."/>
            <person name="Zhang Y."/>
        </authorList>
    </citation>
    <scope>NUCLEOTIDE SEQUENCE [LARGE SCALE GENOMIC DNA]</scope>
    <source>
        <strain evidence="2">cv. Niubang</strain>
    </source>
</reference>
<keyword evidence="2" id="KW-1185">Reference proteome</keyword>
<evidence type="ECO:0000313" key="1">
    <source>
        <dbReference type="EMBL" id="KAI3669272.1"/>
    </source>
</evidence>
<comment type="caution">
    <text evidence="1">The sequence shown here is derived from an EMBL/GenBank/DDBJ whole genome shotgun (WGS) entry which is preliminary data.</text>
</comment>
<evidence type="ECO:0000313" key="2">
    <source>
        <dbReference type="Proteomes" id="UP001055879"/>
    </source>
</evidence>
<sequence>MIEFNLCYISCVSWLLIHSILEGRLSQRVIALQNLDAPLSTSFRPTLWLHSTPIGVLWSLRSCIGTMKACTPISETTSMSCIRDLSLAKSKSRIALNGSMIWGQ</sequence>
<protein>
    <submittedName>
        <fullName evidence="1">Uncharacterized protein</fullName>
    </submittedName>
</protein>
<proteinExistence type="predicted"/>
<name>A0ACB8XMV2_ARCLA</name>
<accession>A0ACB8XMV2</accession>
<reference evidence="1 2" key="2">
    <citation type="journal article" date="2022" name="Mol. Ecol. Resour.">
        <title>The genomes of chicory, endive, great burdock and yacon provide insights into Asteraceae paleo-polyploidization history and plant inulin production.</title>
        <authorList>
            <person name="Fan W."/>
            <person name="Wang S."/>
            <person name="Wang H."/>
            <person name="Wang A."/>
            <person name="Jiang F."/>
            <person name="Liu H."/>
            <person name="Zhao H."/>
            <person name="Xu D."/>
            <person name="Zhang Y."/>
        </authorList>
    </citation>
    <scope>NUCLEOTIDE SEQUENCE [LARGE SCALE GENOMIC DNA]</scope>
    <source>
        <strain evidence="2">cv. Niubang</strain>
    </source>
</reference>
<gene>
    <name evidence="1" type="ORF">L6452_40500</name>
</gene>
<dbReference type="EMBL" id="CM042062">
    <property type="protein sequence ID" value="KAI3669272.1"/>
    <property type="molecule type" value="Genomic_DNA"/>
</dbReference>
<dbReference type="Proteomes" id="UP001055879">
    <property type="component" value="Linkage Group LG16"/>
</dbReference>